<sequence length="292" mass="31979">MPGGHYKVSCDNASTSKTKNLLNRDRVQIVCFPTALINDSFLHNEISCYLLGVTFTAKVQLGTSFISAKLRATDADKFIEETGLRSGLLLFADEPNVTQNVDIRMLYAIFGLQNPRRASDVDRCGGTPSGHRRQSVTFVSNATCKLDLAQHCAGTAGRPGLVQFDEGTNVYTESRPKRGHRCERPAGPSLSPATRARSRSTFPPSTKLAHDRTVSAVDARTTLVLRSTVGAGLRQRGESIARAAVAPRPPGVPSLPPALYRSGKWFLNFPALHSKFLPELKHILARRQRSRK</sequence>
<dbReference type="AlphaFoldDB" id="A0AAV1J8T5"/>
<gene>
    <name evidence="2" type="ORF">LNINA_LOCUS5071</name>
</gene>
<keyword evidence="3" id="KW-1185">Reference proteome</keyword>
<dbReference type="Proteomes" id="UP001497472">
    <property type="component" value="Unassembled WGS sequence"/>
</dbReference>
<protein>
    <submittedName>
        <fullName evidence="2">Uncharacterized protein</fullName>
    </submittedName>
</protein>
<feature type="region of interest" description="Disordered" evidence="1">
    <location>
        <begin position="173"/>
        <end position="207"/>
    </location>
</feature>
<proteinExistence type="predicted"/>
<evidence type="ECO:0000313" key="2">
    <source>
        <dbReference type="EMBL" id="CAK1545414.1"/>
    </source>
</evidence>
<comment type="caution">
    <text evidence="2">The sequence shown here is derived from an EMBL/GenBank/DDBJ whole genome shotgun (WGS) entry which is preliminary data.</text>
</comment>
<accession>A0AAV1J8T5</accession>
<evidence type="ECO:0000313" key="3">
    <source>
        <dbReference type="Proteomes" id="UP001497472"/>
    </source>
</evidence>
<organism evidence="2 3">
    <name type="scientific">Leptosia nina</name>
    <dbReference type="NCBI Taxonomy" id="320188"/>
    <lineage>
        <taxon>Eukaryota</taxon>
        <taxon>Metazoa</taxon>
        <taxon>Ecdysozoa</taxon>
        <taxon>Arthropoda</taxon>
        <taxon>Hexapoda</taxon>
        <taxon>Insecta</taxon>
        <taxon>Pterygota</taxon>
        <taxon>Neoptera</taxon>
        <taxon>Endopterygota</taxon>
        <taxon>Lepidoptera</taxon>
        <taxon>Glossata</taxon>
        <taxon>Ditrysia</taxon>
        <taxon>Papilionoidea</taxon>
        <taxon>Pieridae</taxon>
        <taxon>Pierinae</taxon>
        <taxon>Leptosia</taxon>
    </lineage>
</organism>
<reference evidence="2 3" key="1">
    <citation type="submission" date="2023-11" db="EMBL/GenBank/DDBJ databases">
        <authorList>
            <person name="Okamura Y."/>
        </authorList>
    </citation>
    <scope>NUCLEOTIDE SEQUENCE [LARGE SCALE GENOMIC DNA]</scope>
</reference>
<dbReference type="EMBL" id="CAVLEF010000007">
    <property type="protein sequence ID" value="CAK1545414.1"/>
    <property type="molecule type" value="Genomic_DNA"/>
</dbReference>
<evidence type="ECO:0000256" key="1">
    <source>
        <dbReference type="SAM" id="MobiDB-lite"/>
    </source>
</evidence>
<name>A0AAV1J8T5_9NEOP</name>